<comment type="caution">
    <text evidence="1">The sequence shown here is derived from an EMBL/GenBank/DDBJ whole genome shotgun (WGS) entry which is preliminary data.</text>
</comment>
<sequence length="358" mass="40460">MKLAFIQEIISTSDASIVAASLSAPDEYVLLLSSGNVVRQKAGETAAKHLFSVESSMGYQDGGFDIAAPSTIYTMDDIVVVVNDYKRHGYVHYPGKYTGLHLWREDYHASISRFPVALFRDQLNVPYIVYAVAWNHLQIMNLDTRQVVTAAKSLIKEFAEESHIEFYKTVEEANKLPWPSAYDYFFGKLYMSPNNSRFLSAGWVWGSSDLYNVYEVADFISNPRIRDKRVNYWEHNNRGVCWIDNATVAVTYHPYSDDEEGAAKDDPWEIHFYNVDSDADEPARKIKIPGPDILQANMHYLKHLDAILLFGGNAGVVLVSTDGRLLFSDANLKINGYAEASDLLYVTDDKSVSTYRIS</sequence>
<organism evidence="1 2">
    <name type="scientific">Chitinophaga hostae</name>
    <dbReference type="NCBI Taxonomy" id="2831022"/>
    <lineage>
        <taxon>Bacteria</taxon>
        <taxon>Pseudomonadati</taxon>
        <taxon>Bacteroidota</taxon>
        <taxon>Chitinophagia</taxon>
        <taxon>Chitinophagales</taxon>
        <taxon>Chitinophagaceae</taxon>
        <taxon>Chitinophaga</taxon>
    </lineage>
</organism>
<dbReference type="EMBL" id="JAGTXB010000017">
    <property type="protein sequence ID" value="MBS0030816.1"/>
    <property type="molecule type" value="Genomic_DNA"/>
</dbReference>
<dbReference type="RefSeq" id="WP_211975953.1">
    <property type="nucleotide sequence ID" value="NZ_CBFHAM010000036.1"/>
</dbReference>
<protein>
    <submittedName>
        <fullName evidence="1">Uncharacterized protein</fullName>
    </submittedName>
</protein>
<reference evidence="1 2" key="1">
    <citation type="submission" date="2021-04" db="EMBL/GenBank/DDBJ databases">
        <title>Chitinophaga sp. nov., isolated from the rhizosphere soil.</title>
        <authorList>
            <person name="He S."/>
        </authorList>
    </citation>
    <scope>NUCLEOTIDE SEQUENCE [LARGE SCALE GENOMIC DNA]</scope>
    <source>
        <strain evidence="1 2">2R12</strain>
    </source>
</reference>
<accession>A0ABS5J6X2</accession>
<evidence type="ECO:0000313" key="2">
    <source>
        <dbReference type="Proteomes" id="UP000676386"/>
    </source>
</evidence>
<evidence type="ECO:0000313" key="1">
    <source>
        <dbReference type="EMBL" id="MBS0030816.1"/>
    </source>
</evidence>
<dbReference type="Proteomes" id="UP000676386">
    <property type="component" value="Unassembled WGS sequence"/>
</dbReference>
<keyword evidence="2" id="KW-1185">Reference proteome</keyword>
<name>A0ABS5J6X2_9BACT</name>
<proteinExistence type="predicted"/>
<gene>
    <name evidence="1" type="ORF">KE626_26050</name>
</gene>